<name>A0ACD5BJB0_9PSEU</name>
<protein>
    <submittedName>
        <fullName evidence="1">DUF6084 family protein</fullName>
    </submittedName>
</protein>
<proteinExistence type="predicted"/>
<sequence>MAELVFDCIGAEPERYGVVPSLTLRLRITETSGERVEAIALRCQIRIEPHRRRYSAEEAEQLRDLFGDTARWAETVKPMQFITVSAMVPRFTGNTTVDLPVPVTYDLEIASTKYFNSVSDGVIPLLLLFSGTIFAISDGRLSVRQVPWSKEASYDLPVKVWRETVDLHFPGSAWLRIDRETLAALQRYKSRHALPTWDGTVAALLDDAASAGRKEPREGT</sequence>
<evidence type="ECO:0000313" key="1">
    <source>
        <dbReference type="EMBL" id="WYW19379.1"/>
    </source>
</evidence>
<dbReference type="EMBL" id="CP150484">
    <property type="protein sequence ID" value="WYW19379.1"/>
    <property type="molecule type" value="Genomic_DNA"/>
</dbReference>
<gene>
    <name evidence="1" type="ORF">LCL61_27915</name>
</gene>
<accession>A0ACD5BJB0</accession>
<keyword evidence="2" id="KW-1185">Reference proteome</keyword>
<dbReference type="Proteomes" id="UP001456344">
    <property type="component" value="Chromosome"/>
</dbReference>
<organism evidence="1 2">
    <name type="scientific">Amycolatopsis coloradensis</name>
    <dbReference type="NCBI Taxonomy" id="76021"/>
    <lineage>
        <taxon>Bacteria</taxon>
        <taxon>Bacillati</taxon>
        <taxon>Actinomycetota</taxon>
        <taxon>Actinomycetes</taxon>
        <taxon>Pseudonocardiales</taxon>
        <taxon>Pseudonocardiaceae</taxon>
        <taxon>Amycolatopsis</taxon>
    </lineage>
</organism>
<reference evidence="1" key="1">
    <citation type="submission" date="2023-10" db="EMBL/GenBank/DDBJ databases">
        <title>Whole genome sequencing of actinobacterial strain Amycolatopsis sp. (BCA-696) identifies the underlying plant growth-promoting genes.</title>
        <authorList>
            <person name="Gandham P."/>
            <person name="Vadla N."/>
            <person name="Saji A."/>
            <person name="Srinivas V."/>
            <person name="Ruperao P."/>
            <person name="Selvanayagam S."/>
            <person name="Saxena R.K."/>
            <person name="Rathore A."/>
            <person name="Gopalakrishnan S."/>
            <person name="Thakur V."/>
        </authorList>
    </citation>
    <scope>NUCLEOTIDE SEQUENCE</scope>
    <source>
        <strain evidence="1">BCA-696</strain>
    </source>
</reference>
<evidence type="ECO:0000313" key="2">
    <source>
        <dbReference type="Proteomes" id="UP001456344"/>
    </source>
</evidence>